<keyword evidence="2" id="KW-0223">Dioxygenase</keyword>
<dbReference type="PROSITE" id="PS51819">
    <property type="entry name" value="VOC"/>
    <property type="match status" value="1"/>
</dbReference>
<dbReference type="HOGENOM" id="CLU_2092014_0_0_11"/>
<gene>
    <name evidence="2" type="ordered locus">Bcav_0655</name>
</gene>
<dbReference type="OrthoDB" id="5119162at2"/>
<evidence type="ECO:0000313" key="2">
    <source>
        <dbReference type="EMBL" id="ACQ78917.1"/>
    </source>
</evidence>
<evidence type="ECO:0000259" key="1">
    <source>
        <dbReference type="PROSITE" id="PS51819"/>
    </source>
</evidence>
<accession>C5BY23</accession>
<dbReference type="RefSeq" id="WP_012725697.1">
    <property type="nucleotide sequence ID" value="NC_012669.1"/>
</dbReference>
<proteinExistence type="predicted"/>
<dbReference type="SUPFAM" id="SSF54593">
    <property type="entry name" value="Glyoxalase/Bleomycin resistance protein/Dihydroxybiphenyl dioxygenase"/>
    <property type="match status" value="1"/>
</dbReference>
<dbReference type="Pfam" id="PF00903">
    <property type="entry name" value="Glyoxalase"/>
    <property type="match status" value="1"/>
</dbReference>
<reference evidence="2 3" key="1">
    <citation type="journal article" date="2009" name="Stand. Genomic Sci.">
        <title>Complete genome sequence of Beutenbergia cavernae type strain (HKI 0122).</title>
        <authorList>
            <person name="Land M."/>
            <person name="Pukall R."/>
            <person name="Abt B."/>
            <person name="Goker M."/>
            <person name="Rohde M."/>
            <person name="Glavina Del Rio T."/>
            <person name="Tice H."/>
            <person name="Copeland A."/>
            <person name="Cheng J.F."/>
            <person name="Lucas S."/>
            <person name="Chen F."/>
            <person name="Nolan M."/>
            <person name="Bruce D."/>
            <person name="Goodwin L."/>
            <person name="Pitluck S."/>
            <person name="Ivanova N."/>
            <person name="Mavromatis K."/>
            <person name="Ovchinnikova G."/>
            <person name="Pati A."/>
            <person name="Chen A."/>
            <person name="Palaniappan K."/>
            <person name="Hauser L."/>
            <person name="Chang Y.J."/>
            <person name="Jefferies C.C."/>
            <person name="Saunders E."/>
            <person name="Brettin T."/>
            <person name="Detter J.C."/>
            <person name="Han C."/>
            <person name="Chain P."/>
            <person name="Bristow J."/>
            <person name="Eisen J.A."/>
            <person name="Markowitz V."/>
            <person name="Hugenholtz P."/>
            <person name="Kyrpides N.C."/>
            <person name="Klenk H.P."/>
            <person name="Lapidus A."/>
        </authorList>
    </citation>
    <scope>NUCLEOTIDE SEQUENCE [LARGE SCALE GENOMIC DNA]</scope>
    <source>
        <strain evidence="3">ATCC BAA-8 / DSM 12333 / NBRC 16432</strain>
    </source>
</reference>
<dbReference type="STRING" id="471853.Bcav_0655"/>
<dbReference type="Gene3D" id="3.10.180.10">
    <property type="entry name" value="2,3-Dihydroxybiphenyl 1,2-Dioxygenase, domain 1"/>
    <property type="match status" value="1"/>
</dbReference>
<feature type="domain" description="VOC" evidence="1">
    <location>
        <begin position="2"/>
        <end position="111"/>
    </location>
</feature>
<protein>
    <submittedName>
        <fullName evidence="2">Glyoxalase/bleomycin resistance protein/dioxygenase</fullName>
    </submittedName>
</protein>
<dbReference type="EMBL" id="CP001618">
    <property type="protein sequence ID" value="ACQ78917.1"/>
    <property type="molecule type" value="Genomic_DNA"/>
</dbReference>
<dbReference type="InterPro" id="IPR037523">
    <property type="entry name" value="VOC_core"/>
</dbReference>
<dbReference type="Proteomes" id="UP000007962">
    <property type="component" value="Chromosome"/>
</dbReference>
<dbReference type="InterPro" id="IPR004360">
    <property type="entry name" value="Glyas_Fos-R_dOase_dom"/>
</dbReference>
<keyword evidence="3" id="KW-1185">Reference proteome</keyword>
<dbReference type="KEGG" id="bcv:Bcav_0655"/>
<dbReference type="InterPro" id="IPR029068">
    <property type="entry name" value="Glyas_Bleomycin-R_OHBP_Dase"/>
</dbReference>
<name>C5BY23_BEUC1</name>
<sequence>MRLTYLYVVVDDFAPALAFYRDELGLDEAWREGEGTVAFALPGSDVQIMVDKRLDDGAQWSTGPMYQVDDLDAWVREHPGVPALAPEIAAPDARIRAFRDPGGNVFHLLQVTGDAT</sequence>
<dbReference type="eggNOG" id="COG0346">
    <property type="taxonomic scope" value="Bacteria"/>
</dbReference>
<organism evidence="2 3">
    <name type="scientific">Beutenbergia cavernae (strain ATCC BAA-8 / DSM 12333 / CCUG 43141 / JCM 11478 / NBRC 16432 / NCIMB 13614 / HKI 0122)</name>
    <dbReference type="NCBI Taxonomy" id="471853"/>
    <lineage>
        <taxon>Bacteria</taxon>
        <taxon>Bacillati</taxon>
        <taxon>Actinomycetota</taxon>
        <taxon>Actinomycetes</taxon>
        <taxon>Micrococcales</taxon>
        <taxon>Beutenbergiaceae</taxon>
        <taxon>Beutenbergia</taxon>
    </lineage>
</organism>
<dbReference type="GO" id="GO:0051213">
    <property type="term" value="F:dioxygenase activity"/>
    <property type="evidence" value="ECO:0007669"/>
    <property type="project" value="UniProtKB-KW"/>
</dbReference>
<evidence type="ECO:0000313" key="3">
    <source>
        <dbReference type="Proteomes" id="UP000007962"/>
    </source>
</evidence>
<dbReference type="AlphaFoldDB" id="C5BY23"/>
<keyword evidence="2" id="KW-0560">Oxidoreductase</keyword>